<sequence>MIINNKRDFLTKICKYCVSTYQISNSAPIISDFIYYICKEVELDVPQVHGTVTLQINGSKKQFSHCFNVYNSIIVDASIYSLALINKSLTELLPLYIVGYPPYEIDYHIYTSIRHIPQVKFDQLFLNKVLSEIDNIPDINISKFNSTDDSKKTNLFFYK</sequence>
<evidence type="ECO:0000313" key="2">
    <source>
        <dbReference type="Proteomes" id="UP000266301"/>
    </source>
</evidence>
<dbReference type="RefSeq" id="WP_119972519.1">
    <property type="nucleotide sequence ID" value="NZ_CP032416.1"/>
</dbReference>
<evidence type="ECO:0000313" key="1">
    <source>
        <dbReference type="EMBL" id="AYD40571.1"/>
    </source>
</evidence>
<organism evidence="1 2">
    <name type="scientific">Clostridium fermenticellae</name>
    <dbReference type="NCBI Taxonomy" id="2068654"/>
    <lineage>
        <taxon>Bacteria</taxon>
        <taxon>Bacillati</taxon>
        <taxon>Bacillota</taxon>
        <taxon>Clostridia</taxon>
        <taxon>Eubacteriales</taxon>
        <taxon>Clostridiaceae</taxon>
        <taxon>Clostridium</taxon>
    </lineage>
</organism>
<name>A0A386H4A4_9CLOT</name>
<reference evidence="1 2" key="1">
    <citation type="journal article" date="2019" name="Int. J. Syst. Evol. Microbiol.">
        <title>Clostridium fermenticellae sp. nov., isolated from the mud in a fermentation cellar for the production of the Chinese liquor, baijiu.</title>
        <authorList>
            <person name="Xu P.X."/>
            <person name="Chai L.J."/>
            <person name="Qiu T."/>
            <person name="Zhang X.J."/>
            <person name="Lu Z.M."/>
            <person name="Xiao C."/>
            <person name="Wang S.T."/>
            <person name="Shen C.H."/>
            <person name="Shi J.S."/>
            <person name="Xu Z.H."/>
        </authorList>
    </citation>
    <scope>NUCLEOTIDE SEQUENCE [LARGE SCALE GENOMIC DNA]</scope>
    <source>
        <strain evidence="1 2">JN500901</strain>
    </source>
</reference>
<protein>
    <submittedName>
        <fullName evidence="1">Uncharacterized protein</fullName>
    </submittedName>
</protein>
<proteinExistence type="predicted"/>
<keyword evidence="2" id="KW-1185">Reference proteome</keyword>
<dbReference type="KEGG" id="cfer:D4Z93_08525"/>
<accession>A0A386H4A4</accession>
<dbReference type="OrthoDB" id="1919439at2"/>
<dbReference type="AlphaFoldDB" id="A0A386H4A4"/>
<dbReference type="EMBL" id="CP032416">
    <property type="protein sequence ID" value="AYD40571.1"/>
    <property type="molecule type" value="Genomic_DNA"/>
</dbReference>
<dbReference type="Proteomes" id="UP000266301">
    <property type="component" value="Chromosome"/>
</dbReference>
<gene>
    <name evidence="1" type="ORF">D4Z93_08525</name>
</gene>